<proteinExistence type="predicted"/>
<keyword evidence="1" id="KW-0812">Transmembrane</keyword>
<dbReference type="AlphaFoldDB" id="A0A520N260"/>
<feature type="transmembrane region" description="Helical" evidence="1">
    <location>
        <begin position="28"/>
        <end position="49"/>
    </location>
</feature>
<feature type="transmembrane region" description="Helical" evidence="1">
    <location>
        <begin position="137"/>
        <end position="156"/>
    </location>
</feature>
<evidence type="ECO:0008006" key="4">
    <source>
        <dbReference type="Google" id="ProtNLM"/>
    </source>
</evidence>
<dbReference type="EMBL" id="SHBH01000001">
    <property type="protein sequence ID" value="RZO27564.1"/>
    <property type="molecule type" value="Genomic_DNA"/>
</dbReference>
<evidence type="ECO:0000313" key="2">
    <source>
        <dbReference type="EMBL" id="RZO27564.1"/>
    </source>
</evidence>
<feature type="transmembrane region" description="Helical" evidence="1">
    <location>
        <begin position="6"/>
        <end position="21"/>
    </location>
</feature>
<organism evidence="2 3">
    <name type="scientific">SAR86 cluster bacterium</name>
    <dbReference type="NCBI Taxonomy" id="2030880"/>
    <lineage>
        <taxon>Bacteria</taxon>
        <taxon>Pseudomonadati</taxon>
        <taxon>Pseudomonadota</taxon>
        <taxon>Gammaproteobacteria</taxon>
        <taxon>SAR86 cluster</taxon>
    </lineage>
</organism>
<feature type="transmembrane region" description="Helical" evidence="1">
    <location>
        <begin position="103"/>
        <end position="125"/>
    </location>
</feature>
<feature type="transmembrane region" description="Helical" evidence="1">
    <location>
        <begin position="168"/>
        <end position="186"/>
    </location>
</feature>
<dbReference type="Proteomes" id="UP000319384">
    <property type="component" value="Unassembled WGS sequence"/>
</dbReference>
<evidence type="ECO:0000256" key="1">
    <source>
        <dbReference type="SAM" id="Phobius"/>
    </source>
</evidence>
<evidence type="ECO:0000313" key="3">
    <source>
        <dbReference type="Proteomes" id="UP000319384"/>
    </source>
</evidence>
<name>A0A520N260_9GAMM</name>
<accession>A0A520N260</accession>
<keyword evidence="1" id="KW-1133">Transmembrane helix</keyword>
<sequence length="188" mass="21637">MSFITQVTISVVIYFILRVFYKSESSLYISSLISAFSYILIYLFTYDLISILPTIHFMVTGLSLLFLFIAYNEIIILERNILKVKKGELILNNPFPVEKNYKIVFKILGIGLFFLSLGLISGFSIQTVFSANLILKAIFTFVAWFIYVITIFGIKYLNFPMKYATRSLFIAMWAVLGAYYMNSYIIGS</sequence>
<keyword evidence="1" id="KW-0472">Membrane</keyword>
<protein>
    <recommendedName>
        <fullName evidence="4">Cytochrome c assembly protein domain-containing protein</fullName>
    </recommendedName>
</protein>
<comment type="caution">
    <text evidence="2">The sequence shown here is derived from an EMBL/GenBank/DDBJ whole genome shotgun (WGS) entry which is preliminary data.</text>
</comment>
<gene>
    <name evidence="2" type="ORF">EVA95_00320</name>
</gene>
<feature type="transmembrane region" description="Helical" evidence="1">
    <location>
        <begin position="55"/>
        <end position="77"/>
    </location>
</feature>
<reference evidence="2 3" key="1">
    <citation type="submission" date="2019-02" db="EMBL/GenBank/DDBJ databases">
        <title>Prokaryotic population dynamics and viral predation in marine succession experiment using metagenomics: the confinement effect.</title>
        <authorList>
            <person name="Haro-Moreno J.M."/>
            <person name="Rodriguez-Valera F."/>
            <person name="Lopez-Perez M."/>
        </authorList>
    </citation>
    <scope>NUCLEOTIDE SEQUENCE [LARGE SCALE GENOMIC DNA]</scope>
    <source>
        <strain evidence="2">MED-G162</strain>
    </source>
</reference>